<proteinExistence type="predicted"/>
<evidence type="ECO:0000313" key="2">
    <source>
        <dbReference type="EMBL" id="KAE8991280.1"/>
    </source>
</evidence>
<accession>A0A6A3J9F6</accession>
<evidence type="ECO:0000313" key="4">
    <source>
        <dbReference type="EMBL" id="KAE9313506.1"/>
    </source>
</evidence>
<feature type="chain" id="PRO_5036164575" evidence="1">
    <location>
        <begin position="26"/>
        <end position="53"/>
    </location>
</feature>
<dbReference type="Proteomes" id="UP000429607">
    <property type="component" value="Unassembled WGS sequence"/>
</dbReference>
<comment type="caution">
    <text evidence="2">The sequence shown here is derived from an EMBL/GenBank/DDBJ whole genome shotgun (WGS) entry which is preliminary data.</text>
</comment>
<keyword evidence="6" id="KW-1185">Reference proteome</keyword>
<evidence type="ECO:0000313" key="6">
    <source>
        <dbReference type="Proteomes" id="UP000434957"/>
    </source>
</evidence>
<dbReference type="OrthoDB" id="10271202at2759"/>
<evidence type="ECO:0000313" key="5">
    <source>
        <dbReference type="Proteomes" id="UP000429607"/>
    </source>
</evidence>
<name>A0A6A3J9F6_9STRA</name>
<dbReference type="EMBL" id="QXFV01002200">
    <property type="protein sequence ID" value="KAE8991280.1"/>
    <property type="molecule type" value="Genomic_DNA"/>
</dbReference>
<dbReference type="EMBL" id="QXFU01001972">
    <property type="protein sequence ID" value="KAE8992432.1"/>
    <property type="molecule type" value="Genomic_DNA"/>
</dbReference>
<reference evidence="5 7" key="1">
    <citation type="submission" date="2018-09" db="EMBL/GenBank/DDBJ databases">
        <title>Genomic investigation of the strawberry pathogen Phytophthora fragariae indicates pathogenicity is determined by transcriptional variation in three key races.</title>
        <authorList>
            <person name="Adams T.M."/>
            <person name="Armitage A.D."/>
            <person name="Sobczyk M.K."/>
            <person name="Bates H.J."/>
            <person name="Dunwell J.M."/>
            <person name="Nellist C.F."/>
            <person name="Harrison R.J."/>
        </authorList>
    </citation>
    <scope>NUCLEOTIDE SEQUENCE [LARGE SCALE GENOMIC DNA]</scope>
    <source>
        <strain evidence="2 5">SCRP249</strain>
        <strain evidence="3 7">SCRP324</strain>
        <strain evidence="4 6">SCRP333</strain>
    </source>
</reference>
<gene>
    <name evidence="2" type="ORF">PR001_g21274</name>
    <name evidence="3" type="ORF">PR002_g20547</name>
    <name evidence="4" type="ORF">PR003_g19482</name>
</gene>
<evidence type="ECO:0000313" key="3">
    <source>
        <dbReference type="EMBL" id="KAE8992432.1"/>
    </source>
</evidence>
<dbReference type="AlphaFoldDB" id="A0A6A3J9F6"/>
<dbReference type="Proteomes" id="UP000435112">
    <property type="component" value="Unassembled WGS sequence"/>
</dbReference>
<dbReference type="EMBL" id="QXFT01001646">
    <property type="protein sequence ID" value="KAE9313506.1"/>
    <property type="molecule type" value="Genomic_DNA"/>
</dbReference>
<protein>
    <submittedName>
        <fullName evidence="2">Uncharacterized protein</fullName>
    </submittedName>
</protein>
<evidence type="ECO:0000313" key="7">
    <source>
        <dbReference type="Proteomes" id="UP000435112"/>
    </source>
</evidence>
<feature type="signal peptide" evidence="1">
    <location>
        <begin position="1"/>
        <end position="25"/>
    </location>
</feature>
<evidence type="ECO:0000256" key="1">
    <source>
        <dbReference type="SAM" id="SignalP"/>
    </source>
</evidence>
<organism evidence="2 5">
    <name type="scientific">Phytophthora rubi</name>
    <dbReference type="NCBI Taxonomy" id="129364"/>
    <lineage>
        <taxon>Eukaryota</taxon>
        <taxon>Sar</taxon>
        <taxon>Stramenopiles</taxon>
        <taxon>Oomycota</taxon>
        <taxon>Peronosporomycetes</taxon>
        <taxon>Peronosporales</taxon>
        <taxon>Peronosporaceae</taxon>
        <taxon>Phytophthora</taxon>
    </lineage>
</organism>
<keyword evidence="1" id="KW-0732">Signal</keyword>
<dbReference type="Proteomes" id="UP000434957">
    <property type="component" value="Unassembled WGS sequence"/>
</dbReference>
<sequence>MHSRRRRCRWIKSLTVHVLASRSAALLSQPSCLKLTNCCVGSLGPTLARRGSP</sequence>